<evidence type="ECO:0000313" key="4">
    <source>
        <dbReference type="Proteomes" id="UP000008922"/>
    </source>
</evidence>
<dbReference type="eggNOG" id="COG0667">
    <property type="taxonomic scope" value="Bacteria"/>
</dbReference>
<dbReference type="Proteomes" id="UP000008922">
    <property type="component" value="Chromosome"/>
</dbReference>
<dbReference type="SUPFAM" id="SSF51430">
    <property type="entry name" value="NAD(P)-linked oxidoreductase"/>
    <property type="match status" value="1"/>
</dbReference>
<feature type="domain" description="NADP-dependent oxidoreductase" evidence="2">
    <location>
        <begin position="15"/>
        <end position="315"/>
    </location>
</feature>
<dbReference type="STRING" id="926569.ANT_30280"/>
<keyword evidence="4" id="KW-1185">Reference proteome</keyword>
<dbReference type="InParanoid" id="E8N2A7"/>
<protein>
    <submittedName>
        <fullName evidence="3">Oxidoreductase</fullName>
    </submittedName>
</protein>
<dbReference type="RefSeq" id="WP_013561395.1">
    <property type="nucleotide sequence ID" value="NC_014960.1"/>
</dbReference>
<dbReference type="Gene3D" id="3.20.20.100">
    <property type="entry name" value="NADP-dependent oxidoreductase domain"/>
    <property type="match status" value="1"/>
</dbReference>
<dbReference type="InterPro" id="IPR036812">
    <property type="entry name" value="NAD(P)_OxRdtase_dom_sf"/>
</dbReference>
<sequence length="320" mass="36145">MEYRRLGNSGLKVARICLGTMQFGWTADEKTAFEVMDAYFEAGGNFIDTADVYSAWVPGNPGGVSEEIIGRWMKARKNRHLIVLATKFNGRMWEGPNGDGLSRGHVMKAIEDSLRRLQTDYIDLYQTHWPHYDTPQEETLRALDDLVKAGKVRYIGASNEPAWRLMKAMWISDKYNLNRFISLQPPYSLVKRAEFERELEAVCLDQGIGVIPYSPLQGGFLTGKYRRGVIPDSARAEGLKRFFTEKNFALIDLLDEIGKKHNATVTQVALAWMLQRPAITSPIIGANSVEQLRDILGSLEVELTAEDVAAIDQASEWREQ</sequence>
<organism evidence="3 4">
    <name type="scientific">Anaerolinea thermophila (strain DSM 14523 / JCM 11388 / NBRC 100420 / UNI-1)</name>
    <dbReference type="NCBI Taxonomy" id="926569"/>
    <lineage>
        <taxon>Bacteria</taxon>
        <taxon>Bacillati</taxon>
        <taxon>Chloroflexota</taxon>
        <taxon>Anaerolineae</taxon>
        <taxon>Anaerolineales</taxon>
        <taxon>Anaerolineaceae</taxon>
        <taxon>Anaerolinea</taxon>
    </lineage>
</organism>
<gene>
    <name evidence="3" type="ordered locus">ANT_30280</name>
</gene>
<dbReference type="KEGG" id="atm:ANT_30280"/>
<dbReference type="PANTHER" id="PTHR43364">
    <property type="entry name" value="NADH-SPECIFIC METHYLGLYOXAL REDUCTASE-RELATED"/>
    <property type="match status" value="1"/>
</dbReference>
<dbReference type="CDD" id="cd19081">
    <property type="entry name" value="AKR_AKR9C1"/>
    <property type="match status" value="1"/>
</dbReference>
<evidence type="ECO:0000256" key="1">
    <source>
        <dbReference type="ARBA" id="ARBA00023002"/>
    </source>
</evidence>
<dbReference type="GO" id="GO:0016491">
    <property type="term" value="F:oxidoreductase activity"/>
    <property type="evidence" value="ECO:0007669"/>
    <property type="project" value="UniProtKB-KW"/>
</dbReference>
<dbReference type="EMBL" id="AP012029">
    <property type="protein sequence ID" value="BAJ65054.1"/>
    <property type="molecule type" value="Genomic_DNA"/>
</dbReference>
<dbReference type="OrthoDB" id="9773828at2"/>
<dbReference type="AlphaFoldDB" id="E8N2A7"/>
<dbReference type="InterPro" id="IPR020471">
    <property type="entry name" value="AKR"/>
</dbReference>
<evidence type="ECO:0000313" key="3">
    <source>
        <dbReference type="EMBL" id="BAJ65054.1"/>
    </source>
</evidence>
<dbReference type="FunFam" id="3.20.20.100:FF:000004">
    <property type="entry name" value="Oxidoreductase, aldo/keto reductase"/>
    <property type="match status" value="1"/>
</dbReference>
<proteinExistence type="predicted"/>
<dbReference type="HOGENOM" id="CLU_023205_2_0_0"/>
<accession>E8N2A7</accession>
<dbReference type="GO" id="GO:0005829">
    <property type="term" value="C:cytosol"/>
    <property type="evidence" value="ECO:0007669"/>
    <property type="project" value="TreeGrafter"/>
</dbReference>
<dbReference type="PANTHER" id="PTHR43364:SF4">
    <property type="entry name" value="NAD(P)-LINKED OXIDOREDUCTASE SUPERFAMILY PROTEIN"/>
    <property type="match status" value="1"/>
</dbReference>
<evidence type="ECO:0000259" key="2">
    <source>
        <dbReference type="Pfam" id="PF00248"/>
    </source>
</evidence>
<name>E8N2A7_ANATU</name>
<dbReference type="Pfam" id="PF00248">
    <property type="entry name" value="Aldo_ket_red"/>
    <property type="match status" value="1"/>
</dbReference>
<dbReference type="InterPro" id="IPR050523">
    <property type="entry name" value="AKR_Detox_Biosynth"/>
</dbReference>
<keyword evidence="1" id="KW-0560">Oxidoreductase</keyword>
<dbReference type="InterPro" id="IPR023210">
    <property type="entry name" value="NADP_OxRdtase_dom"/>
</dbReference>
<dbReference type="PRINTS" id="PR00069">
    <property type="entry name" value="ALDKETRDTASE"/>
</dbReference>
<reference evidence="3 4" key="1">
    <citation type="submission" date="2010-12" db="EMBL/GenBank/DDBJ databases">
        <title>Whole genome sequence of Anaerolinea thermophila UNI-1.</title>
        <authorList>
            <person name="Narita-Yamada S."/>
            <person name="Kishi E."/>
            <person name="Watanabe Y."/>
            <person name="Takasaki K."/>
            <person name="Ankai A."/>
            <person name="Oguchi A."/>
            <person name="Fukui S."/>
            <person name="Takahashi M."/>
            <person name="Yashiro I."/>
            <person name="Hosoyama A."/>
            <person name="Sekiguchi Y."/>
            <person name="Hanada S."/>
            <person name="Fujita N."/>
        </authorList>
    </citation>
    <scope>NUCLEOTIDE SEQUENCE [LARGE SCALE GENOMIC DNA]</scope>
    <source>
        <strain evidence="4">DSM 14523 / JCM 11388 / NBRC 100420 / UNI-1</strain>
    </source>
</reference>